<comment type="function">
    <text evidence="10">Core component of the splicing-dependent multiprotein exon junction complex (EJC) deposited at splice junctions on mRNAs.</text>
</comment>
<dbReference type="GO" id="GO:0051028">
    <property type="term" value="P:mRNA transport"/>
    <property type="evidence" value="ECO:0007669"/>
    <property type="project" value="UniProtKB-KW"/>
</dbReference>
<organism evidence="12">
    <name type="scientific">Opisthacanthus cayaporum</name>
    <name type="common">South American scorpion</name>
    <dbReference type="NCBI Taxonomy" id="573324"/>
    <lineage>
        <taxon>Eukaryota</taxon>
        <taxon>Metazoa</taxon>
        <taxon>Ecdysozoa</taxon>
        <taxon>Arthropoda</taxon>
        <taxon>Chelicerata</taxon>
        <taxon>Arachnida</taxon>
        <taxon>Scorpiones</taxon>
        <taxon>Iurida</taxon>
        <taxon>Scorpionoidea</taxon>
        <taxon>Hemiscorpiidae</taxon>
        <taxon>Opisthacanthus</taxon>
    </lineage>
</organism>
<evidence type="ECO:0000256" key="8">
    <source>
        <dbReference type="ARBA" id="ARBA00023242"/>
    </source>
</evidence>
<dbReference type="AlphaFoldDB" id="C5J8B4"/>
<feature type="non-terminal residue" evidence="12">
    <location>
        <position position="220"/>
    </location>
</feature>
<dbReference type="InterPro" id="IPR033744">
    <property type="entry name" value="RRM_RBM8"/>
</dbReference>
<proteinExistence type="evidence at transcript level"/>
<keyword evidence="5 10" id="KW-0509">mRNA transport</keyword>
<dbReference type="InterPro" id="IPR008111">
    <property type="entry name" value="RNA-bd_8"/>
</dbReference>
<evidence type="ECO:0000256" key="5">
    <source>
        <dbReference type="ARBA" id="ARBA00022816"/>
    </source>
</evidence>
<reference evidence="12" key="1">
    <citation type="journal article" date="2009" name="Toxicon">
        <title>Cloning and characterization of cDNA sequences encoding for new venom peptides of the Brazilian scorpion Opisthacanthus cayaporum.</title>
        <authorList>
            <person name="Silva E.C."/>
            <person name="Camargos T.S."/>
            <person name="Maranhao A.Q."/>
            <person name="Silva-Pereira I."/>
            <person name="Silva L.P."/>
            <person name="Possani L.D."/>
            <person name="Schwartz E.F."/>
        </authorList>
    </citation>
    <scope>NUCLEOTIDE SEQUENCE</scope>
    <source>
        <tissue evidence="12">Venom gland</tissue>
    </source>
</reference>
<dbReference type="Gene3D" id="3.30.70.330">
    <property type="match status" value="1"/>
</dbReference>
<comment type="similarity">
    <text evidence="1 10">Belongs to the RBM8A family.</text>
</comment>
<dbReference type="InterPro" id="IPR000504">
    <property type="entry name" value="RRM_dom"/>
</dbReference>
<keyword evidence="8 10" id="KW-0539">Nucleus</keyword>
<evidence type="ECO:0000256" key="9">
    <source>
        <dbReference type="PROSITE-ProRule" id="PRU00176"/>
    </source>
</evidence>
<dbReference type="InterPro" id="IPR012677">
    <property type="entry name" value="Nucleotide-bd_a/b_plait_sf"/>
</dbReference>
<dbReference type="GO" id="GO:0016607">
    <property type="term" value="C:nuclear speck"/>
    <property type="evidence" value="ECO:0007669"/>
    <property type="project" value="UniProtKB-SubCell"/>
</dbReference>
<accession>C5J8B4</accession>
<dbReference type="GO" id="GO:0006397">
    <property type="term" value="P:mRNA processing"/>
    <property type="evidence" value="ECO:0007669"/>
    <property type="project" value="UniProtKB-KW"/>
</dbReference>
<name>C5J8B4_OPICY</name>
<keyword evidence="6 9" id="KW-0694">RNA-binding</keyword>
<evidence type="ECO:0000256" key="6">
    <source>
        <dbReference type="ARBA" id="ARBA00022884"/>
    </source>
</evidence>
<dbReference type="GO" id="GO:0008380">
    <property type="term" value="P:RNA splicing"/>
    <property type="evidence" value="ECO:0007669"/>
    <property type="project" value="UniProtKB-KW"/>
</dbReference>
<dbReference type="EMBL" id="FM998775">
    <property type="protein sequence ID" value="CAX51419.1"/>
    <property type="molecule type" value="mRNA"/>
</dbReference>
<feature type="domain" description="RRM" evidence="11">
    <location>
        <begin position="71"/>
        <end position="149"/>
    </location>
</feature>
<comment type="subcellular location">
    <subcellularLocation>
        <location evidence="10">Nucleus</location>
    </subcellularLocation>
    <subcellularLocation>
        <location evidence="10">Nucleus speckle</location>
    </subcellularLocation>
    <subcellularLocation>
        <location evidence="10">Cytoplasm</location>
    </subcellularLocation>
</comment>
<evidence type="ECO:0000256" key="7">
    <source>
        <dbReference type="ARBA" id="ARBA00023187"/>
    </source>
</evidence>
<evidence type="ECO:0000256" key="1">
    <source>
        <dbReference type="ARBA" id="ARBA00007987"/>
    </source>
</evidence>
<dbReference type="GO" id="GO:0005737">
    <property type="term" value="C:cytoplasm"/>
    <property type="evidence" value="ECO:0007669"/>
    <property type="project" value="UniProtKB-SubCell"/>
</dbReference>
<dbReference type="FunFam" id="3.30.70.330:FF:000157">
    <property type="entry name" value="RNA-binding protein 8A"/>
    <property type="match status" value="1"/>
</dbReference>
<evidence type="ECO:0000256" key="3">
    <source>
        <dbReference type="ARBA" id="ARBA00022490"/>
    </source>
</evidence>
<keyword evidence="3 10" id="KW-0963">Cytoplasm</keyword>
<dbReference type="SMART" id="SM00360">
    <property type="entry name" value="RRM"/>
    <property type="match status" value="1"/>
</dbReference>
<protein>
    <recommendedName>
        <fullName evidence="10">RNA-binding protein 8A</fullName>
    </recommendedName>
</protein>
<evidence type="ECO:0000259" key="11">
    <source>
        <dbReference type="PROSITE" id="PS50102"/>
    </source>
</evidence>
<dbReference type="PROSITE" id="PS50102">
    <property type="entry name" value="RRM"/>
    <property type="match status" value="1"/>
</dbReference>
<dbReference type="SUPFAM" id="SSF54928">
    <property type="entry name" value="RNA-binding domain, RBD"/>
    <property type="match status" value="1"/>
</dbReference>
<dbReference type="Pfam" id="PF00076">
    <property type="entry name" value="RRM_1"/>
    <property type="match status" value="1"/>
</dbReference>
<evidence type="ECO:0000256" key="4">
    <source>
        <dbReference type="ARBA" id="ARBA00022664"/>
    </source>
</evidence>
<keyword evidence="4 10" id="KW-0507">mRNA processing</keyword>
<dbReference type="GO" id="GO:0003729">
    <property type="term" value="F:mRNA binding"/>
    <property type="evidence" value="ECO:0007669"/>
    <property type="project" value="InterPro"/>
</dbReference>
<dbReference type="CDD" id="cd12324">
    <property type="entry name" value="RRM_RBM8"/>
    <property type="match status" value="1"/>
</dbReference>
<comment type="subunit">
    <text evidence="10">Heterodimer with MAGOH. Part of the mRNA splicing-dependent exon junction complex (EJC) complex; the core complex contains CASC3, EIF4A3, MAGOH and RBM8A.</text>
</comment>
<dbReference type="PRINTS" id="PR01738">
    <property type="entry name" value="RNABINDINGM8"/>
</dbReference>
<evidence type="ECO:0000256" key="2">
    <source>
        <dbReference type="ARBA" id="ARBA00022448"/>
    </source>
</evidence>
<evidence type="ECO:0000256" key="10">
    <source>
        <dbReference type="RuleBase" id="RU361239"/>
    </source>
</evidence>
<keyword evidence="2 10" id="KW-0813">Transport</keyword>
<keyword evidence="7 10" id="KW-0508">mRNA splicing</keyword>
<sequence>MADILDIDGLVEEFEVDEEGDHGVQKLKEKAKKRKGRGFGTGTAREHIGEYGAVESESSDQPGPQRSVEGWILFITGVHEESQEDDIYDKFAEFGEIKNIHLNLDRRTGFLKGYALVEYETFYEAQAAMEALNGSEILGQNISVDWAFVKGPLKKSHSTGADHLREETVKRLCRLQTKFVMFLLQSCSFKLLEFRNKKKKKINLPPLVPKDSNIFGPGQK</sequence>
<dbReference type="PANTHER" id="PTHR45894">
    <property type="entry name" value="RNA-BINDING PROTEIN 8A"/>
    <property type="match status" value="1"/>
</dbReference>
<dbReference type="InterPro" id="IPR035979">
    <property type="entry name" value="RBD_domain_sf"/>
</dbReference>
<evidence type="ECO:0000313" key="12">
    <source>
        <dbReference type="EMBL" id="CAX51419.1"/>
    </source>
</evidence>
<gene>
    <name evidence="12" type="primary">RBD</name>
</gene>